<sequence length="726" mass="80527">MYEASHAEHEVDVRCVLEWDTEWNAQSIRCTKEGSVSCQLLQHRPEFNKVLVDAALELREDRRGKSRGNVLIAVVEAITCGYVWRGFWEDSGKARALDLVEHLLAAHRCITAMEFNPNLMLRPSLLSAVKRQPSLTSVTVSRTVFDSCDAAEALEVIKCISQLKNLAFKVYDVEKRWVTGTNRIPFDLGMNYLSTLHVADLLLDRCEAGRLVQALIENKSLADLSVGENVFCEDMFPRYLSAEKCRLRKLAIKSFTWSDDGSLLRKLVDAFCKMNFLEDLNVDIGLERTIFADTLILFANLVTRSATLRSLGLPWTICDCLARSMDPNIPLPDPKAAQCMQFLLTVLQKADSPLNQLFIDLRGFGEADCRAFFDAVADSDALRTVIVNYLPCVIELDRVFTRERGVNDRVVIKSHNMHYDTMQLLKCPQISSIAIRKSWSVRPDDVGYQAVISALQMVGGSSHVTSLRVRCGCFNRNEFSALAGCIRNASVLTDVDISLVGARVALTDEELTDVQAELVSALASNLKLAKIGIQDARLSDGDLNVLAGAASKSISLTAFTMTPPCGFTETIGRTGSCCVNGHCGTVSLNKGLSREFNFKDIALADILQATRRNASTVSAAAQLVLGHQDAFEGADAIELMHGHPRLLEMVMEGADVTKAEAQKMISSVLARVRHCSLHEFMMAAGVVKRRVECLRHPDARRQLADIDHDCWLHIRSYLKIVDVLNI</sequence>
<dbReference type="Proteomes" id="UP000821865">
    <property type="component" value="Chromosome 5"/>
</dbReference>
<protein>
    <submittedName>
        <fullName evidence="1">Uncharacterized protein</fullName>
    </submittedName>
</protein>
<proteinExistence type="predicted"/>
<accession>A0ACB8CTT5</accession>
<evidence type="ECO:0000313" key="2">
    <source>
        <dbReference type="Proteomes" id="UP000821865"/>
    </source>
</evidence>
<evidence type="ECO:0000313" key="1">
    <source>
        <dbReference type="EMBL" id="KAH7950318.1"/>
    </source>
</evidence>
<gene>
    <name evidence="1" type="ORF">HPB49_022385</name>
</gene>
<name>A0ACB8CTT5_DERSI</name>
<organism evidence="1 2">
    <name type="scientific">Dermacentor silvarum</name>
    <name type="common">Tick</name>
    <dbReference type="NCBI Taxonomy" id="543639"/>
    <lineage>
        <taxon>Eukaryota</taxon>
        <taxon>Metazoa</taxon>
        <taxon>Ecdysozoa</taxon>
        <taxon>Arthropoda</taxon>
        <taxon>Chelicerata</taxon>
        <taxon>Arachnida</taxon>
        <taxon>Acari</taxon>
        <taxon>Parasitiformes</taxon>
        <taxon>Ixodida</taxon>
        <taxon>Ixodoidea</taxon>
        <taxon>Ixodidae</taxon>
        <taxon>Rhipicephalinae</taxon>
        <taxon>Dermacentor</taxon>
    </lineage>
</organism>
<dbReference type="EMBL" id="CM023474">
    <property type="protein sequence ID" value="KAH7950318.1"/>
    <property type="molecule type" value="Genomic_DNA"/>
</dbReference>
<comment type="caution">
    <text evidence="1">The sequence shown here is derived from an EMBL/GenBank/DDBJ whole genome shotgun (WGS) entry which is preliminary data.</text>
</comment>
<reference evidence="1" key="1">
    <citation type="submission" date="2020-05" db="EMBL/GenBank/DDBJ databases">
        <title>Large-scale comparative analyses of tick genomes elucidate their genetic diversity and vector capacities.</title>
        <authorList>
            <person name="Jia N."/>
            <person name="Wang J."/>
            <person name="Shi W."/>
            <person name="Du L."/>
            <person name="Sun Y."/>
            <person name="Zhan W."/>
            <person name="Jiang J."/>
            <person name="Wang Q."/>
            <person name="Zhang B."/>
            <person name="Ji P."/>
            <person name="Sakyi L.B."/>
            <person name="Cui X."/>
            <person name="Yuan T."/>
            <person name="Jiang B."/>
            <person name="Yang W."/>
            <person name="Lam T.T.-Y."/>
            <person name="Chang Q."/>
            <person name="Ding S."/>
            <person name="Wang X."/>
            <person name="Zhu J."/>
            <person name="Ruan X."/>
            <person name="Zhao L."/>
            <person name="Wei J."/>
            <person name="Que T."/>
            <person name="Du C."/>
            <person name="Cheng J."/>
            <person name="Dai P."/>
            <person name="Han X."/>
            <person name="Huang E."/>
            <person name="Gao Y."/>
            <person name="Liu J."/>
            <person name="Shao H."/>
            <person name="Ye R."/>
            <person name="Li L."/>
            <person name="Wei W."/>
            <person name="Wang X."/>
            <person name="Wang C."/>
            <person name="Yang T."/>
            <person name="Huo Q."/>
            <person name="Li W."/>
            <person name="Guo W."/>
            <person name="Chen H."/>
            <person name="Zhou L."/>
            <person name="Ni X."/>
            <person name="Tian J."/>
            <person name="Zhou Y."/>
            <person name="Sheng Y."/>
            <person name="Liu T."/>
            <person name="Pan Y."/>
            <person name="Xia L."/>
            <person name="Li J."/>
            <person name="Zhao F."/>
            <person name="Cao W."/>
        </authorList>
    </citation>
    <scope>NUCLEOTIDE SEQUENCE</scope>
    <source>
        <strain evidence="1">Dsil-2018</strain>
    </source>
</reference>
<keyword evidence="2" id="KW-1185">Reference proteome</keyword>